<proteinExistence type="predicted"/>
<comment type="caution">
    <text evidence="7">The sequence shown here is derived from an EMBL/GenBank/DDBJ whole genome shotgun (WGS) entry which is preliminary data.</text>
</comment>
<evidence type="ECO:0000256" key="2">
    <source>
        <dbReference type="ARBA" id="ARBA00022737"/>
    </source>
</evidence>
<gene>
    <name evidence="7" type="ORF">PCOR1329_LOCUS4362</name>
</gene>
<dbReference type="InterPro" id="IPR036855">
    <property type="entry name" value="Znf_CCCH_sf"/>
</dbReference>
<evidence type="ECO:0000313" key="8">
    <source>
        <dbReference type="Proteomes" id="UP001189429"/>
    </source>
</evidence>
<dbReference type="Pfam" id="PF00642">
    <property type="entry name" value="zf-CCCH"/>
    <property type="match status" value="2"/>
</dbReference>
<dbReference type="Proteomes" id="UP001189429">
    <property type="component" value="Unassembled WGS sequence"/>
</dbReference>
<feature type="zinc finger region" description="C3H1-type" evidence="5">
    <location>
        <begin position="18"/>
        <end position="45"/>
    </location>
</feature>
<keyword evidence="3 5" id="KW-0863">Zinc-finger</keyword>
<keyword evidence="8" id="KW-1185">Reference proteome</keyword>
<evidence type="ECO:0000256" key="4">
    <source>
        <dbReference type="ARBA" id="ARBA00022833"/>
    </source>
</evidence>
<organism evidence="7 8">
    <name type="scientific">Prorocentrum cordatum</name>
    <dbReference type="NCBI Taxonomy" id="2364126"/>
    <lineage>
        <taxon>Eukaryota</taxon>
        <taxon>Sar</taxon>
        <taxon>Alveolata</taxon>
        <taxon>Dinophyceae</taxon>
        <taxon>Prorocentrales</taxon>
        <taxon>Prorocentraceae</taxon>
        <taxon>Prorocentrum</taxon>
    </lineage>
</organism>
<name>A0ABN9PUS4_9DINO</name>
<dbReference type="InterPro" id="IPR000571">
    <property type="entry name" value="Znf_CCCH"/>
</dbReference>
<dbReference type="SMART" id="SM00356">
    <property type="entry name" value="ZnF_C3H1"/>
    <property type="match status" value="2"/>
</dbReference>
<protein>
    <recommendedName>
        <fullName evidence="6">C3H1-type domain-containing protein</fullName>
    </recommendedName>
</protein>
<dbReference type="EMBL" id="CAUYUJ010001116">
    <property type="protein sequence ID" value="CAK0794312.1"/>
    <property type="molecule type" value="Genomic_DNA"/>
</dbReference>
<keyword evidence="1 5" id="KW-0479">Metal-binding</keyword>
<evidence type="ECO:0000259" key="6">
    <source>
        <dbReference type="PROSITE" id="PS50103"/>
    </source>
</evidence>
<dbReference type="PANTHER" id="PTHR12547">
    <property type="entry name" value="CCCH ZINC FINGER/TIS11-RELATED"/>
    <property type="match status" value="1"/>
</dbReference>
<sequence length="197" mass="22048">MAPAVSRKGNAVMTARFLHKTRLCTYYAKGYCARGEDCSFAHGSDDVRTAPDFSYTQPCKSFVKTGTCRQGDACKFAHAPGKMLPWKCSEAEHDEHGSRCDLEERARECDPPRAVQRERQQRAPCLAPWALDGRSVTAVPAPRLREVTALRGRELPSQLKATVKRTFLHFFVAEEEEDDRIGCCRRCSSAPPVARLD</sequence>
<reference evidence="7" key="1">
    <citation type="submission" date="2023-10" db="EMBL/GenBank/DDBJ databases">
        <authorList>
            <person name="Chen Y."/>
            <person name="Shah S."/>
            <person name="Dougan E. K."/>
            <person name="Thang M."/>
            <person name="Chan C."/>
        </authorList>
    </citation>
    <scope>NUCLEOTIDE SEQUENCE [LARGE SCALE GENOMIC DNA]</scope>
</reference>
<feature type="domain" description="C3H1-type" evidence="6">
    <location>
        <begin position="18"/>
        <end position="45"/>
    </location>
</feature>
<keyword evidence="2" id="KW-0677">Repeat</keyword>
<dbReference type="InterPro" id="IPR045877">
    <property type="entry name" value="ZFP36-like"/>
</dbReference>
<keyword evidence="4 5" id="KW-0862">Zinc</keyword>
<accession>A0ABN9PUS4</accession>
<feature type="zinc finger region" description="C3H1-type" evidence="5">
    <location>
        <begin position="53"/>
        <end position="81"/>
    </location>
</feature>
<evidence type="ECO:0000256" key="5">
    <source>
        <dbReference type="PROSITE-ProRule" id="PRU00723"/>
    </source>
</evidence>
<evidence type="ECO:0000256" key="1">
    <source>
        <dbReference type="ARBA" id="ARBA00022723"/>
    </source>
</evidence>
<dbReference type="PANTHER" id="PTHR12547:SF18">
    <property type="entry name" value="PROTEIN TIS11"/>
    <property type="match status" value="1"/>
</dbReference>
<dbReference type="Gene3D" id="4.10.1000.10">
    <property type="entry name" value="Zinc finger, CCCH-type"/>
    <property type="match status" value="2"/>
</dbReference>
<evidence type="ECO:0000313" key="7">
    <source>
        <dbReference type="EMBL" id="CAK0794312.1"/>
    </source>
</evidence>
<dbReference type="SUPFAM" id="SSF90229">
    <property type="entry name" value="CCCH zinc finger"/>
    <property type="match status" value="2"/>
</dbReference>
<dbReference type="PROSITE" id="PS50103">
    <property type="entry name" value="ZF_C3H1"/>
    <property type="match status" value="2"/>
</dbReference>
<feature type="domain" description="C3H1-type" evidence="6">
    <location>
        <begin position="53"/>
        <end position="81"/>
    </location>
</feature>
<evidence type="ECO:0000256" key="3">
    <source>
        <dbReference type="ARBA" id="ARBA00022771"/>
    </source>
</evidence>